<proteinExistence type="inferred from homology"/>
<dbReference type="Proteomes" id="UP001056649">
    <property type="component" value="Chromosome"/>
</dbReference>
<keyword evidence="5" id="KW-0479">Metal-binding</keyword>
<dbReference type="AlphaFoldDB" id="A0A9J7A027"/>
<feature type="transmembrane region" description="Helical" evidence="12">
    <location>
        <begin position="165"/>
        <end position="185"/>
    </location>
</feature>
<dbReference type="CDD" id="cd07339">
    <property type="entry name" value="M48B_HtpX_like"/>
    <property type="match status" value="1"/>
</dbReference>
<dbReference type="GO" id="GO:0046872">
    <property type="term" value="F:metal ion binding"/>
    <property type="evidence" value="ECO:0007669"/>
    <property type="project" value="UniProtKB-KW"/>
</dbReference>
<dbReference type="PANTHER" id="PTHR43221">
    <property type="entry name" value="PROTEASE HTPX"/>
    <property type="match status" value="1"/>
</dbReference>
<comment type="similarity">
    <text evidence="11">Belongs to the peptidase M48 family.</text>
</comment>
<name>A0A9J7A027_9GAMM</name>
<evidence type="ECO:0000256" key="1">
    <source>
        <dbReference type="ARBA" id="ARBA00004651"/>
    </source>
</evidence>
<dbReference type="InterPro" id="IPR050083">
    <property type="entry name" value="HtpX_protease"/>
</dbReference>
<comment type="cofactor">
    <cofactor evidence="11">
        <name>Zn(2+)</name>
        <dbReference type="ChEBI" id="CHEBI:29105"/>
    </cofactor>
    <text evidence="11">Binds 1 zinc ion per subunit.</text>
</comment>
<keyword evidence="2" id="KW-1003">Cell membrane</keyword>
<dbReference type="Pfam" id="PF01435">
    <property type="entry name" value="Peptidase_M48"/>
    <property type="match status" value="1"/>
</dbReference>
<dbReference type="InterPro" id="IPR001915">
    <property type="entry name" value="Peptidase_M48"/>
</dbReference>
<keyword evidence="7 11" id="KW-0862">Zinc</keyword>
<feature type="transmembrane region" description="Helical" evidence="12">
    <location>
        <begin position="20"/>
        <end position="38"/>
    </location>
</feature>
<dbReference type="Gene3D" id="3.30.2010.10">
    <property type="entry name" value="Metalloproteases ('zincins'), catalytic domain"/>
    <property type="match status" value="1"/>
</dbReference>
<dbReference type="GO" id="GO:0006508">
    <property type="term" value="P:proteolysis"/>
    <property type="evidence" value="ECO:0007669"/>
    <property type="project" value="UniProtKB-KW"/>
</dbReference>
<organism evidence="14 15">
    <name type="scientific">Candidatus Endoriftia persephonae</name>
    <dbReference type="NCBI Taxonomy" id="393765"/>
    <lineage>
        <taxon>Bacteria</taxon>
        <taxon>Pseudomonadati</taxon>
        <taxon>Pseudomonadota</taxon>
        <taxon>Gammaproteobacteria</taxon>
        <taxon>Chromatiales</taxon>
        <taxon>Sedimenticolaceae</taxon>
        <taxon>Candidatus Endoriftia</taxon>
    </lineage>
</organism>
<evidence type="ECO:0000256" key="12">
    <source>
        <dbReference type="SAM" id="Phobius"/>
    </source>
</evidence>
<evidence type="ECO:0000313" key="15">
    <source>
        <dbReference type="Proteomes" id="UP001056649"/>
    </source>
</evidence>
<evidence type="ECO:0000313" key="14">
    <source>
        <dbReference type="EMBL" id="USF88338.1"/>
    </source>
</evidence>
<evidence type="ECO:0000256" key="5">
    <source>
        <dbReference type="ARBA" id="ARBA00022723"/>
    </source>
</evidence>
<keyword evidence="8 12" id="KW-1133">Transmembrane helix</keyword>
<feature type="transmembrane region" description="Helical" evidence="12">
    <location>
        <begin position="191"/>
        <end position="213"/>
    </location>
</feature>
<keyword evidence="4 12" id="KW-0812">Transmembrane</keyword>
<keyword evidence="9 11" id="KW-0482">Metalloprotease</keyword>
<dbReference type="PANTHER" id="PTHR43221:SF1">
    <property type="entry name" value="PROTEASE HTPX"/>
    <property type="match status" value="1"/>
</dbReference>
<keyword evidence="15" id="KW-1185">Reference proteome</keyword>
<evidence type="ECO:0000256" key="11">
    <source>
        <dbReference type="RuleBase" id="RU003983"/>
    </source>
</evidence>
<reference evidence="14" key="1">
    <citation type="journal article" date="2022" name="Mol. Ecol. Resour.">
        <title>The complete and closed genome of the facultative generalist Candidatus Endoriftia persephone from deep-sea hydrothermal vents.</title>
        <authorList>
            <person name="de Oliveira A.L."/>
            <person name="Srivastava A."/>
            <person name="Espada-Hinojosa S."/>
            <person name="Bright M."/>
        </authorList>
    </citation>
    <scope>NUCLEOTIDE SEQUENCE</scope>
    <source>
        <strain evidence="14">Tica-EPR-9o50.N</strain>
    </source>
</reference>
<dbReference type="KEGG" id="eps:L0Y14_03620"/>
<dbReference type="RefSeq" id="WP_006474246.1">
    <property type="nucleotide sequence ID" value="NZ_CP090569.1"/>
</dbReference>
<keyword evidence="10 12" id="KW-0472">Membrane</keyword>
<accession>A0A9J7A027</accession>
<keyword evidence="3 11" id="KW-0645">Protease</keyword>
<evidence type="ECO:0000256" key="9">
    <source>
        <dbReference type="ARBA" id="ARBA00023049"/>
    </source>
</evidence>
<evidence type="ECO:0000256" key="6">
    <source>
        <dbReference type="ARBA" id="ARBA00022801"/>
    </source>
</evidence>
<gene>
    <name evidence="14" type="ORF">L0Y14_03620</name>
</gene>
<sequence>MAIDSQIWHQHALANRIQSLLLLVAMVSFLSLLGWVLWGVDGIFWLLLLGFVLLLFNPVSSPWLIMRMYRATRLTSVKAPTLDSTLRELAHRAGLHRVPELFYVPSPMVNAFTVGSRNEAVIAVTDGLLRSLDTRETVGVLAHEVSHIRNNDMWVMGMADLFSRLTSLLSLLGQFLLLLNLPLIVMSNVSINWFAILLLIFAPNLSALAQLGLSRTREYEADLSAARLTGDPEGLANALVKIEQRSGSLLERLFLPGRRIPEPSLLRTHPPTKERVRRLMALKPPIAEPLSFIRRERGFLQDDAPVYLVSRRPRWHVTGLWH</sequence>
<comment type="subcellular location">
    <subcellularLocation>
        <location evidence="1">Cell membrane</location>
        <topology evidence="1">Multi-pass membrane protein</topology>
    </subcellularLocation>
</comment>
<dbReference type="GO" id="GO:0005886">
    <property type="term" value="C:plasma membrane"/>
    <property type="evidence" value="ECO:0007669"/>
    <property type="project" value="UniProtKB-SubCell"/>
</dbReference>
<feature type="domain" description="Peptidase M48" evidence="13">
    <location>
        <begin position="78"/>
        <end position="281"/>
    </location>
</feature>
<protein>
    <submittedName>
        <fullName evidence="14">Zinc metalloprotease HtpX</fullName>
    </submittedName>
</protein>
<evidence type="ECO:0000256" key="10">
    <source>
        <dbReference type="ARBA" id="ARBA00023136"/>
    </source>
</evidence>
<evidence type="ECO:0000256" key="2">
    <source>
        <dbReference type="ARBA" id="ARBA00022475"/>
    </source>
</evidence>
<dbReference type="EMBL" id="CP090569">
    <property type="protein sequence ID" value="USF88338.1"/>
    <property type="molecule type" value="Genomic_DNA"/>
</dbReference>
<evidence type="ECO:0000256" key="8">
    <source>
        <dbReference type="ARBA" id="ARBA00022989"/>
    </source>
</evidence>
<keyword evidence="6 11" id="KW-0378">Hydrolase</keyword>
<evidence type="ECO:0000256" key="3">
    <source>
        <dbReference type="ARBA" id="ARBA00022670"/>
    </source>
</evidence>
<evidence type="ECO:0000256" key="4">
    <source>
        <dbReference type="ARBA" id="ARBA00022692"/>
    </source>
</evidence>
<evidence type="ECO:0000256" key="7">
    <source>
        <dbReference type="ARBA" id="ARBA00022833"/>
    </source>
</evidence>
<dbReference type="GO" id="GO:0004222">
    <property type="term" value="F:metalloendopeptidase activity"/>
    <property type="evidence" value="ECO:0007669"/>
    <property type="project" value="InterPro"/>
</dbReference>
<feature type="transmembrane region" description="Helical" evidence="12">
    <location>
        <begin position="44"/>
        <end position="65"/>
    </location>
</feature>
<evidence type="ECO:0000259" key="13">
    <source>
        <dbReference type="Pfam" id="PF01435"/>
    </source>
</evidence>